<feature type="transmembrane region" description="Helical" evidence="7">
    <location>
        <begin position="87"/>
        <end position="107"/>
    </location>
</feature>
<keyword evidence="3 7" id="KW-0812">Transmembrane</keyword>
<reference evidence="8" key="1">
    <citation type="journal article" date="2014" name="Int. J. Syst. Evol. Microbiol.">
        <title>Complete genome sequence of Corynebacterium casei LMG S-19264T (=DSM 44701T), isolated from a smear-ripened cheese.</title>
        <authorList>
            <consortium name="US DOE Joint Genome Institute (JGI-PGF)"/>
            <person name="Walter F."/>
            <person name="Albersmeier A."/>
            <person name="Kalinowski J."/>
            <person name="Ruckert C."/>
        </authorList>
    </citation>
    <scope>NUCLEOTIDE SEQUENCE</scope>
    <source>
        <strain evidence="8">CGMCC 4.7306</strain>
    </source>
</reference>
<feature type="transmembrane region" description="Helical" evidence="7">
    <location>
        <begin position="183"/>
        <end position="202"/>
    </location>
</feature>
<gene>
    <name evidence="8" type="ORF">GCM10011575_39390</name>
</gene>
<feature type="compositionally biased region" description="Basic and acidic residues" evidence="6">
    <location>
        <begin position="446"/>
        <end position="457"/>
    </location>
</feature>
<dbReference type="EMBL" id="BMMZ01000012">
    <property type="protein sequence ID" value="GGL77247.1"/>
    <property type="molecule type" value="Genomic_DNA"/>
</dbReference>
<keyword evidence="9" id="KW-1185">Reference proteome</keyword>
<dbReference type="Proteomes" id="UP000613840">
    <property type="component" value="Unassembled WGS sequence"/>
</dbReference>
<dbReference type="Pfam" id="PF07690">
    <property type="entry name" value="MFS_1"/>
    <property type="match status" value="1"/>
</dbReference>
<accession>A0A917SFQ2</accession>
<dbReference type="CDD" id="cd06173">
    <property type="entry name" value="MFS_MefA_like"/>
    <property type="match status" value="1"/>
</dbReference>
<comment type="subcellular location">
    <subcellularLocation>
        <location evidence="1">Cell membrane</location>
        <topology evidence="1">Multi-pass membrane protein</topology>
    </subcellularLocation>
</comment>
<feature type="transmembrane region" description="Helical" evidence="7">
    <location>
        <begin position="296"/>
        <end position="314"/>
    </location>
</feature>
<keyword evidence="2" id="KW-1003">Cell membrane</keyword>
<feature type="region of interest" description="Disordered" evidence="6">
    <location>
        <begin position="414"/>
        <end position="485"/>
    </location>
</feature>
<evidence type="ECO:0000256" key="5">
    <source>
        <dbReference type="ARBA" id="ARBA00023136"/>
    </source>
</evidence>
<dbReference type="RefSeq" id="WP_188897094.1">
    <property type="nucleotide sequence ID" value="NZ_BMMZ01000012.1"/>
</dbReference>
<sequence length="485" mass="50101">MAAKWDGDPAAVSASSPIRDRRYLTFLGGAAAADIGDQAWIVILAYAAAQSGSAVTATLTVAAGTVPRAVFDLFGGAIADRLPTRPLLVGVAAARVLALAAGLLALIGFPGHTIPIIVAVAVLFGAADALHKPATFTMPRQIVGVDHVVRAAGLRQLVNRLALLGGPALAGVVLAAVALKGAVAGLLAVFVVAAVLLSLVRVRFGREPQARESVVAGVRSVLGFLRSDTPSRALVQALVGLNFFVIPVLNIGVALRAHEQGWSAQVLGLLIACIGVGAALGTMITLRIRPRHPMRFALSLLVVQGLALGLVGLLPMVGTGVALGVVGLTAGLASPMMAGTAQAIVPSHYVGRVFAVVGFADDALIPFALVGYGLVADRIGLTPTTVICGIGMMVLMGLGLLRKPLRDLRLEELAPDTQTGSQPDDPALERAQREQAQREQGPLEQGHLEQGRQEYRQVSRRGAAGLSGSRPAAYEPAPVRRGRTD</sequence>
<feature type="transmembrane region" description="Helical" evidence="7">
    <location>
        <begin position="381"/>
        <end position="401"/>
    </location>
</feature>
<feature type="transmembrane region" description="Helical" evidence="7">
    <location>
        <begin position="233"/>
        <end position="255"/>
    </location>
</feature>
<feature type="compositionally biased region" description="Basic and acidic residues" evidence="6">
    <location>
        <begin position="427"/>
        <end position="437"/>
    </location>
</feature>
<evidence type="ECO:0000256" key="1">
    <source>
        <dbReference type="ARBA" id="ARBA00004651"/>
    </source>
</evidence>
<reference evidence="8" key="2">
    <citation type="submission" date="2020-09" db="EMBL/GenBank/DDBJ databases">
        <authorList>
            <person name="Sun Q."/>
            <person name="Zhou Y."/>
        </authorList>
    </citation>
    <scope>NUCLEOTIDE SEQUENCE</scope>
    <source>
        <strain evidence="8">CGMCC 4.7306</strain>
    </source>
</reference>
<evidence type="ECO:0000313" key="8">
    <source>
        <dbReference type="EMBL" id="GGL77247.1"/>
    </source>
</evidence>
<feature type="transmembrane region" description="Helical" evidence="7">
    <location>
        <begin position="113"/>
        <end position="130"/>
    </location>
</feature>
<name>A0A917SFQ2_9ACTN</name>
<dbReference type="GO" id="GO:0022857">
    <property type="term" value="F:transmembrane transporter activity"/>
    <property type="evidence" value="ECO:0007669"/>
    <property type="project" value="InterPro"/>
</dbReference>
<keyword evidence="5 7" id="KW-0472">Membrane</keyword>
<dbReference type="InterPro" id="IPR011701">
    <property type="entry name" value="MFS"/>
</dbReference>
<dbReference type="PANTHER" id="PTHR23513">
    <property type="entry name" value="INTEGRAL MEMBRANE EFFLUX PROTEIN-RELATED"/>
    <property type="match status" value="1"/>
</dbReference>
<feature type="transmembrane region" description="Helical" evidence="7">
    <location>
        <begin position="353"/>
        <end position="375"/>
    </location>
</feature>
<evidence type="ECO:0000256" key="4">
    <source>
        <dbReference type="ARBA" id="ARBA00022989"/>
    </source>
</evidence>
<evidence type="ECO:0008006" key="10">
    <source>
        <dbReference type="Google" id="ProtNLM"/>
    </source>
</evidence>
<proteinExistence type="predicted"/>
<comment type="caution">
    <text evidence="8">The sequence shown here is derived from an EMBL/GenBank/DDBJ whole genome shotgun (WGS) entry which is preliminary data.</text>
</comment>
<evidence type="ECO:0000256" key="2">
    <source>
        <dbReference type="ARBA" id="ARBA00022475"/>
    </source>
</evidence>
<feature type="transmembrane region" description="Helical" evidence="7">
    <location>
        <begin position="157"/>
        <end position="177"/>
    </location>
</feature>
<evidence type="ECO:0000256" key="3">
    <source>
        <dbReference type="ARBA" id="ARBA00022692"/>
    </source>
</evidence>
<protein>
    <recommendedName>
        <fullName evidence="10">MFS transporter</fullName>
    </recommendedName>
</protein>
<dbReference type="InterPro" id="IPR036259">
    <property type="entry name" value="MFS_trans_sf"/>
</dbReference>
<dbReference type="SUPFAM" id="SSF103473">
    <property type="entry name" value="MFS general substrate transporter"/>
    <property type="match status" value="1"/>
</dbReference>
<feature type="transmembrane region" description="Helical" evidence="7">
    <location>
        <begin position="261"/>
        <end position="284"/>
    </location>
</feature>
<evidence type="ECO:0000313" key="9">
    <source>
        <dbReference type="Proteomes" id="UP000613840"/>
    </source>
</evidence>
<dbReference type="GO" id="GO:0005886">
    <property type="term" value="C:plasma membrane"/>
    <property type="evidence" value="ECO:0007669"/>
    <property type="project" value="UniProtKB-SubCell"/>
</dbReference>
<dbReference type="Gene3D" id="1.20.1250.20">
    <property type="entry name" value="MFS general substrate transporter like domains"/>
    <property type="match status" value="1"/>
</dbReference>
<dbReference type="PANTHER" id="PTHR23513:SF11">
    <property type="entry name" value="STAPHYLOFERRIN A TRANSPORTER"/>
    <property type="match status" value="1"/>
</dbReference>
<evidence type="ECO:0000256" key="7">
    <source>
        <dbReference type="SAM" id="Phobius"/>
    </source>
</evidence>
<organism evidence="8 9">
    <name type="scientific">Microlunatus endophyticus</name>
    <dbReference type="NCBI Taxonomy" id="1716077"/>
    <lineage>
        <taxon>Bacteria</taxon>
        <taxon>Bacillati</taxon>
        <taxon>Actinomycetota</taxon>
        <taxon>Actinomycetes</taxon>
        <taxon>Propionibacteriales</taxon>
        <taxon>Propionibacteriaceae</taxon>
        <taxon>Microlunatus</taxon>
    </lineage>
</organism>
<feature type="transmembrane region" description="Helical" evidence="7">
    <location>
        <begin position="320"/>
        <end position="341"/>
    </location>
</feature>
<evidence type="ECO:0000256" key="6">
    <source>
        <dbReference type="SAM" id="MobiDB-lite"/>
    </source>
</evidence>
<keyword evidence="4 7" id="KW-1133">Transmembrane helix</keyword>
<dbReference type="AlphaFoldDB" id="A0A917SFQ2"/>